<dbReference type="RefSeq" id="WP_111274648.1">
    <property type="nucleotide sequence ID" value="NZ_QFYS01000001.1"/>
</dbReference>
<dbReference type="Pfam" id="PF13704">
    <property type="entry name" value="Glyco_tranf_2_4"/>
    <property type="match status" value="1"/>
</dbReference>
<dbReference type="OrthoDB" id="3010234at2"/>
<protein>
    <submittedName>
        <fullName evidence="1">Glycosyltransferase family 2 protein</fullName>
    </submittedName>
</protein>
<comment type="caution">
    <text evidence="1">The sequence shown here is derived from an EMBL/GenBank/DDBJ whole genome shotgun (WGS) entry which is preliminary data.</text>
</comment>
<dbReference type="Gene3D" id="3.90.550.10">
    <property type="entry name" value="Spore Coat Polysaccharide Biosynthesis Protein SpsA, Chain A"/>
    <property type="match status" value="1"/>
</dbReference>
<evidence type="ECO:0000313" key="2">
    <source>
        <dbReference type="Proteomes" id="UP000249524"/>
    </source>
</evidence>
<dbReference type="EMBL" id="QFYS01000001">
    <property type="protein sequence ID" value="RAK69157.1"/>
    <property type="molecule type" value="Genomic_DNA"/>
</dbReference>
<sequence>MGDVGDQVRGFGPSAPQGAGEIRACLVVRDEALRLPSLLAHHRALGVDRFIVVDDGSTDGTLAFLQAQPDVHLVQAEFRYEARHRGVDWLNHILDAFCDGHWTLTLDADELFLFPSCEQVGLRALCGHLDRHGARGVMALMIDMYGPGDVSEAVHAPMSPLLQTCPWFDPGPYHAVRAGPFPHVQFSGGPRARMFDFSAYQPRPPVLTKVPLVKWARGTRYVMSTHATTPLPLYPMLAALLHFKFLSDFPDRVARAVAEGQYYGGSREYRAYKDLLDRGEGLRLRDERSVRFAGTRQLVDLEIMYADAAYDAFVAQAR</sequence>
<organism evidence="1 2">
    <name type="scientific">Phenylobacterium kunshanense</name>
    <dbReference type="NCBI Taxonomy" id="1445034"/>
    <lineage>
        <taxon>Bacteria</taxon>
        <taxon>Pseudomonadati</taxon>
        <taxon>Pseudomonadota</taxon>
        <taxon>Alphaproteobacteria</taxon>
        <taxon>Caulobacterales</taxon>
        <taxon>Caulobacteraceae</taxon>
        <taxon>Phenylobacterium</taxon>
    </lineage>
</organism>
<dbReference type="GO" id="GO:0016740">
    <property type="term" value="F:transferase activity"/>
    <property type="evidence" value="ECO:0007669"/>
    <property type="project" value="UniProtKB-KW"/>
</dbReference>
<keyword evidence="1" id="KW-0808">Transferase</keyword>
<dbReference type="SUPFAM" id="SSF53448">
    <property type="entry name" value="Nucleotide-diphospho-sugar transferases"/>
    <property type="match status" value="1"/>
</dbReference>
<dbReference type="AlphaFoldDB" id="A0A328BQ17"/>
<accession>A0A328BQ17</accession>
<reference evidence="1 2" key="1">
    <citation type="submission" date="2018-05" db="EMBL/GenBank/DDBJ databases">
        <authorList>
            <person name="Lanie J.A."/>
            <person name="Ng W.-L."/>
            <person name="Kazmierczak K.M."/>
            <person name="Andrzejewski T.M."/>
            <person name="Davidsen T.M."/>
            <person name="Wayne K.J."/>
            <person name="Tettelin H."/>
            <person name="Glass J.I."/>
            <person name="Rusch D."/>
            <person name="Podicherti R."/>
            <person name="Tsui H.-C.T."/>
            <person name="Winkler M.E."/>
        </authorList>
    </citation>
    <scope>NUCLEOTIDE SEQUENCE [LARGE SCALE GENOMIC DNA]</scope>
    <source>
        <strain evidence="1 2">BUT-10</strain>
    </source>
</reference>
<proteinExistence type="predicted"/>
<name>A0A328BQ17_9CAUL</name>
<dbReference type="InterPro" id="IPR029044">
    <property type="entry name" value="Nucleotide-diphossugar_trans"/>
</dbReference>
<keyword evidence="2" id="KW-1185">Reference proteome</keyword>
<evidence type="ECO:0000313" key="1">
    <source>
        <dbReference type="EMBL" id="RAK69157.1"/>
    </source>
</evidence>
<gene>
    <name evidence="1" type="ORF">DJ019_03900</name>
</gene>
<dbReference type="Proteomes" id="UP000249524">
    <property type="component" value="Unassembled WGS sequence"/>
</dbReference>